<dbReference type="Gene3D" id="1.10.287.70">
    <property type="match status" value="1"/>
</dbReference>
<dbReference type="GO" id="GO:0022841">
    <property type="term" value="F:potassium ion leak channel activity"/>
    <property type="evidence" value="ECO:0007669"/>
    <property type="project" value="TreeGrafter"/>
</dbReference>
<evidence type="ECO:0000256" key="7">
    <source>
        <dbReference type="ARBA" id="ARBA00022826"/>
    </source>
</evidence>
<dbReference type="OrthoDB" id="297496at2759"/>
<gene>
    <name evidence="19" type="primary">Kcnk12_1</name>
    <name evidence="18" type="synonym">Kcnk12_0</name>
    <name evidence="18" type="ORF">FJT64_010304</name>
    <name evidence="19" type="ORF">FJT64_018778</name>
</gene>
<keyword evidence="7" id="KW-0630">Potassium</keyword>
<dbReference type="AlphaFoldDB" id="A0A6A4X747"/>
<feature type="transmembrane region" description="Helical" evidence="16">
    <location>
        <begin position="139"/>
        <end position="158"/>
    </location>
</feature>
<evidence type="ECO:0000259" key="17">
    <source>
        <dbReference type="Pfam" id="PF07885"/>
    </source>
</evidence>
<dbReference type="Pfam" id="PF07885">
    <property type="entry name" value="Ion_trans_2"/>
    <property type="match status" value="2"/>
</dbReference>
<feature type="domain" description="Potassium channel" evidence="17">
    <location>
        <begin position="105"/>
        <end position="161"/>
    </location>
</feature>
<evidence type="ECO:0000256" key="5">
    <source>
        <dbReference type="ARBA" id="ARBA00022692"/>
    </source>
</evidence>
<keyword evidence="10 14" id="KW-0406">Ion transport</keyword>
<dbReference type="InterPro" id="IPR013099">
    <property type="entry name" value="K_chnl_dom"/>
</dbReference>
<keyword evidence="2 14" id="KW-0813">Transport</keyword>
<keyword evidence="9 16" id="KW-1133">Transmembrane helix</keyword>
<evidence type="ECO:0000256" key="3">
    <source>
        <dbReference type="ARBA" id="ARBA00022475"/>
    </source>
</evidence>
<evidence type="ECO:0000256" key="9">
    <source>
        <dbReference type="ARBA" id="ARBA00022989"/>
    </source>
</evidence>
<feature type="transmembrane region" description="Helical" evidence="16">
    <location>
        <begin position="242"/>
        <end position="260"/>
    </location>
</feature>
<dbReference type="GO" id="GO:0046872">
    <property type="term" value="F:metal ion binding"/>
    <property type="evidence" value="ECO:0007669"/>
    <property type="project" value="UniProtKB-KW"/>
</dbReference>
<keyword evidence="5 14" id="KW-0812">Transmembrane</keyword>
<comment type="catalytic activity">
    <reaction evidence="13">
        <text>K(+)(in) = K(+)(out)</text>
        <dbReference type="Rhea" id="RHEA:29463"/>
        <dbReference type="ChEBI" id="CHEBI:29103"/>
    </reaction>
</comment>
<evidence type="ECO:0000256" key="13">
    <source>
        <dbReference type="ARBA" id="ARBA00034430"/>
    </source>
</evidence>
<reference evidence="19 20" key="1">
    <citation type="submission" date="2019-07" db="EMBL/GenBank/DDBJ databases">
        <title>Draft genome assembly of a fouling barnacle, Amphibalanus amphitrite (Darwin, 1854): The first reference genome for Thecostraca.</title>
        <authorList>
            <person name="Kim W."/>
        </authorList>
    </citation>
    <scope>NUCLEOTIDE SEQUENCE [LARGE SCALE GENOMIC DNA]</scope>
    <source>
        <strain evidence="19">SNU_AA5</strain>
        <tissue evidence="19">Soma without cirri and trophi</tissue>
    </source>
</reference>
<dbReference type="EMBL" id="VIIS01001866">
    <property type="protein sequence ID" value="KAF0291609.1"/>
    <property type="molecule type" value="Genomic_DNA"/>
</dbReference>
<dbReference type="EMBL" id="VIIS01000340">
    <property type="protein sequence ID" value="KAF0310152.1"/>
    <property type="molecule type" value="Genomic_DNA"/>
</dbReference>
<comment type="subcellular location">
    <subcellularLocation>
        <location evidence="1">Cell membrane</location>
        <topology evidence="1">Multi-pass membrane protein</topology>
    </subcellularLocation>
</comment>
<keyword evidence="20" id="KW-1185">Reference proteome</keyword>
<comment type="similarity">
    <text evidence="14">Belongs to the two pore domain potassium channel (TC 1.A.1.8) family.</text>
</comment>
<protein>
    <submittedName>
        <fullName evidence="19">Potassium channel subfamily K member 12</fullName>
    </submittedName>
</protein>
<proteinExistence type="inferred from homology"/>
<feature type="transmembrane region" description="Helical" evidence="16">
    <location>
        <begin position="107"/>
        <end position="127"/>
    </location>
</feature>
<dbReference type="PRINTS" id="PR01333">
    <property type="entry name" value="2POREKCHANEL"/>
</dbReference>
<feature type="domain" description="Potassium channel" evidence="17">
    <location>
        <begin position="218"/>
        <end position="294"/>
    </location>
</feature>
<dbReference type="SUPFAM" id="SSF81324">
    <property type="entry name" value="Voltage-gated potassium channels"/>
    <property type="match status" value="2"/>
</dbReference>
<evidence type="ECO:0000256" key="11">
    <source>
        <dbReference type="ARBA" id="ARBA00023136"/>
    </source>
</evidence>
<dbReference type="PRINTS" id="PR01588">
    <property type="entry name" value="THIKCHANNEL"/>
</dbReference>
<dbReference type="PANTHER" id="PTHR11003:SF10">
    <property type="entry name" value="POTASSIUM CHANNEL DOMAIN-CONTAINING PROTEIN"/>
    <property type="match status" value="1"/>
</dbReference>
<evidence type="ECO:0000256" key="15">
    <source>
        <dbReference type="SAM" id="MobiDB-lite"/>
    </source>
</evidence>
<dbReference type="InterPro" id="IPR003280">
    <property type="entry name" value="2pore_dom_K_chnl"/>
</dbReference>
<evidence type="ECO:0000256" key="1">
    <source>
        <dbReference type="ARBA" id="ARBA00004651"/>
    </source>
</evidence>
<evidence type="ECO:0000256" key="2">
    <source>
        <dbReference type="ARBA" id="ARBA00022448"/>
    </source>
</evidence>
<dbReference type="GO" id="GO:0034702">
    <property type="term" value="C:monoatomic ion channel complex"/>
    <property type="evidence" value="ECO:0007669"/>
    <property type="project" value="UniProtKB-KW"/>
</dbReference>
<sequence>MAPSEDGESGRPLASCWPPLQRHEDTCRFVLLMPLLLLYLLAGAALFHAVEHGPERAAQRRFRAEFDALRHNVTGLSGGEALLAMERLLQLQRAADRRGLLSGRPQWDLAGSFHFCCTVVSTIGWGWTAPHTLTGRLLLIAYGLFGCAGGILFFNLFLERFITLLSFVMRAFHGRRSAQQVVPLEPSRPPSAASDASSRAHRWKPAVAWVLLYLLGCTALVLQLAALFYARGERWDYVKATYFSFVSFATIGFGDVVAGTQTKTGWYSAANFLLTVAGVCCMYSLFNIVSIVIKQALHWLIRRLDALCALPAASAAKESSPAAGGSLVVRGTPRLSPQLANTPRAGLELNDERQRRNSMLDNITYNRELLQANKVSLAVMQNRLCESVHQSRSNSALAASRYQEMEHGRVSFGSLGSVAIVSRKLEGDD</sequence>
<feature type="transmembrane region" description="Helical" evidence="16">
    <location>
        <begin position="29"/>
        <end position="50"/>
    </location>
</feature>
<evidence type="ECO:0000256" key="4">
    <source>
        <dbReference type="ARBA" id="ARBA00022538"/>
    </source>
</evidence>
<keyword evidence="11 16" id="KW-0472">Membrane</keyword>
<evidence type="ECO:0000256" key="6">
    <source>
        <dbReference type="ARBA" id="ARBA00022723"/>
    </source>
</evidence>
<keyword evidence="4" id="KW-0633">Potassium transport</keyword>
<feature type="transmembrane region" description="Helical" evidence="16">
    <location>
        <begin position="272"/>
        <end position="293"/>
    </location>
</feature>
<dbReference type="PANTHER" id="PTHR11003">
    <property type="entry name" value="POTASSIUM CHANNEL, SUBFAMILY K"/>
    <property type="match status" value="1"/>
</dbReference>
<keyword evidence="7" id="KW-0631">Potassium channel</keyword>
<comment type="caution">
    <text evidence="19">The sequence shown here is derived from an EMBL/GenBank/DDBJ whole genome shotgun (WGS) entry which is preliminary data.</text>
</comment>
<evidence type="ECO:0000256" key="12">
    <source>
        <dbReference type="ARBA" id="ARBA00023303"/>
    </source>
</evidence>
<accession>A0A6A4X747</accession>
<dbReference type="GO" id="GO:0005886">
    <property type="term" value="C:plasma membrane"/>
    <property type="evidence" value="ECO:0007669"/>
    <property type="project" value="UniProtKB-SubCell"/>
</dbReference>
<evidence type="ECO:0000256" key="8">
    <source>
        <dbReference type="ARBA" id="ARBA00022882"/>
    </source>
</evidence>
<evidence type="ECO:0000313" key="18">
    <source>
        <dbReference type="EMBL" id="KAF0291609.1"/>
    </source>
</evidence>
<dbReference type="GO" id="GO:0015271">
    <property type="term" value="F:outward rectifier potassium channel activity"/>
    <property type="evidence" value="ECO:0007669"/>
    <property type="project" value="TreeGrafter"/>
</dbReference>
<name>A0A6A4X747_AMPAM</name>
<evidence type="ECO:0000313" key="19">
    <source>
        <dbReference type="EMBL" id="KAF0310152.1"/>
    </source>
</evidence>
<keyword evidence="3" id="KW-1003">Cell membrane</keyword>
<keyword evidence="6" id="KW-0479">Metal-binding</keyword>
<dbReference type="GO" id="GO:0030322">
    <property type="term" value="P:stabilization of membrane potential"/>
    <property type="evidence" value="ECO:0007669"/>
    <property type="project" value="TreeGrafter"/>
</dbReference>
<evidence type="ECO:0000313" key="20">
    <source>
        <dbReference type="Proteomes" id="UP000440578"/>
    </source>
</evidence>
<feature type="transmembrane region" description="Helical" evidence="16">
    <location>
        <begin position="206"/>
        <end position="230"/>
    </location>
</feature>
<evidence type="ECO:0000256" key="14">
    <source>
        <dbReference type="RuleBase" id="RU003857"/>
    </source>
</evidence>
<evidence type="ECO:0000256" key="10">
    <source>
        <dbReference type="ARBA" id="ARBA00023065"/>
    </source>
</evidence>
<evidence type="ECO:0000256" key="16">
    <source>
        <dbReference type="SAM" id="Phobius"/>
    </source>
</evidence>
<keyword evidence="12 14" id="KW-0407">Ion channel</keyword>
<dbReference type="Proteomes" id="UP000440578">
    <property type="component" value="Unassembled WGS sequence"/>
</dbReference>
<keyword evidence="8" id="KW-0851">Voltage-gated channel</keyword>
<dbReference type="InterPro" id="IPR005410">
    <property type="entry name" value="2pore_dom_K_chnl_THIK"/>
</dbReference>
<feature type="region of interest" description="Disordered" evidence="15">
    <location>
        <begin position="323"/>
        <end position="343"/>
    </location>
</feature>
<organism evidence="19 20">
    <name type="scientific">Amphibalanus amphitrite</name>
    <name type="common">Striped barnacle</name>
    <name type="synonym">Balanus amphitrite</name>
    <dbReference type="NCBI Taxonomy" id="1232801"/>
    <lineage>
        <taxon>Eukaryota</taxon>
        <taxon>Metazoa</taxon>
        <taxon>Ecdysozoa</taxon>
        <taxon>Arthropoda</taxon>
        <taxon>Crustacea</taxon>
        <taxon>Multicrustacea</taxon>
        <taxon>Cirripedia</taxon>
        <taxon>Thoracica</taxon>
        <taxon>Thoracicalcarea</taxon>
        <taxon>Balanomorpha</taxon>
        <taxon>Balanoidea</taxon>
        <taxon>Balanidae</taxon>
        <taxon>Amphibalaninae</taxon>
        <taxon>Amphibalanus</taxon>
    </lineage>
</organism>